<accession>A0A9D1AJD9</accession>
<dbReference type="EMBL" id="DVGY01000009">
    <property type="protein sequence ID" value="HIR40271.1"/>
    <property type="molecule type" value="Genomic_DNA"/>
</dbReference>
<proteinExistence type="predicted"/>
<name>A0A9D1AJD9_9FIRM</name>
<protein>
    <submittedName>
        <fullName evidence="2">DUF4854 domain-containing protein</fullName>
    </submittedName>
</protein>
<gene>
    <name evidence="2" type="ORF">IAB36_00370</name>
</gene>
<sequence>MKISKTIAALLAAGCLLTGLAGCSVTTSKPLSMDVTQALEDYVEENLSPAESQAANMGLDLEITVEGNTLLYTYTSQTQMDNSDGSVTSSLNLGAETNADSFQDAVDQIATDINQQDIQLKVVYLNADGTELGSYTYSSQN</sequence>
<feature type="chain" id="PRO_5038340081" evidence="1">
    <location>
        <begin position="22"/>
        <end position="141"/>
    </location>
</feature>
<dbReference type="AlphaFoldDB" id="A0A9D1AJD9"/>
<organism evidence="2 3">
    <name type="scientific">Candidatus Egerieicola pullicola</name>
    <dbReference type="NCBI Taxonomy" id="2840775"/>
    <lineage>
        <taxon>Bacteria</taxon>
        <taxon>Bacillati</taxon>
        <taxon>Bacillota</taxon>
        <taxon>Clostridia</taxon>
        <taxon>Eubacteriales</taxon>
        <taxon>Oscillospiraceae</taxon>
        <taxon>Oscillospiraceae incertae sedis</taxon>
        <taxon>Candidatus Egerieicola</taxon>
    </lineage>
</organism>
<feature type="signal peptide" evidence="1">
    <location>
        <begin position="1"/>
        <end position="21"/>
    </location>
</feature>
<reference evidence="2" key="1">
    <citation type="submission" date="2020-10" db="EMBL/GenBank/DDBJ databases">
        <authorList>
            <person name="Gilroy R."/>
        </authorList>
    </citation>
    <scope>NUCLEOTIDE SEQUENCE</scope>
    <source>
        <strain evidence="2">CHK184-25365</strain>
    </source>
</reference>
<reference evidence="2" key="2">
    <citation type="journal article" date="2021" name="PeerJ">
        <title>Extensive microbial diversity within the chicken gut microbiome revealed by metagenomics and culture.</title>
        <authorList>
            <person name="Gilroy R."/>
            <person name="Ravi A."/>
            <person name="Getino M."/>
            <person name="Pursley I."/>
            <person name="Horton D.L."/>
            <person name="Alikhan N.F."/>
            <person name="Baker D."/>
            <person name="Gharbi K."/>
            <person name="Hall N."/>
            <person name="Watson M."/>
            <person name="Adriaenssens E.M."/>
            <person name="Foster-Nyarko E."/>
            <person name="Jarju S."/>
            <person name="Secka A."/>
            <person name="Antonio M."/>
            <person name="Oren A."/>
            <person name="Chaudhuri R.R."/>
            <person name="La Ragione R."/>
            <person name="Hildebrand F."/>
            <person name="Pallen M.J."/>
        </authorList>
    </citation>
    <scope>NUCLEOTIDE SEQUENCE</scope>
    <source>
        <strain evidence="2">CHK184-25365</strain>
    </source>
</reference>
<dbReference type="PROSITE" id="PS51257">
    <property type="entry name" value="PROKAR_LIPOPROTEIN"/>
    <property type="match status" value="1"/>
</dbReference>
<dbReference type="InterPro" id="IPR032327">
    <property type="entry name" value="DUF4854"/>
</dbReference>
<evidence type="ECO:0000313" key="2">
    <source>
        <dbReference type="EMBL" id="HIR40271.1"/>
    </source>
</evidence>
<keyword evidence="1" id="KW-0732">Signal</keyword>
<evidence type="ECO:0000256" key="1">
    <source>
        <dbReference type="SAM" id="SignalP"/>
    </source>
</evidence>
<dbReference type="Pfam" id="PF16146">
    <property type="entry name" value="DUF4854"/>
    <property type="match status" value="1"/>
</dbReference>
<evidence type="ECO:0000313" key="3">
    <source>
        <dbReference type="Proteomes" id="UP000886749"/>
    </source>
</evidence>
<comment type="caution">
    <text evidence="2">The sequence shown here is derived from an EMBL/GenBank/DDBJ whole genome shotgun (WGS) entry which is preliminary data.</text>
</comment>
<dbReference type="Proteomes" id="UP000886749">
    <property type="component" value="Unassembled WGS sequence"/>
</dbReference>